<name>A0A0E9UI08_ANGAN</name>
<accession>A0A0E9UI08</accession>
<dbReference type="EMBL" id="GBXM01043205">
    <property type="protein sequence ID" value="JAH65372.1"/>
    <property type="molecule type" value="Transcribed_RNA"/>
</dbReference>
<sequence>MYTLACELEDGSAVETGGMFVSVSEKLQFSLRFSFPC</sequence>
<organism evidence="1">
    <name type="scientific">Anguilla anguilla</name>
    <name type="common">European freshwater eel</name>
    <name type="synonym">Muraena anguilla</name>
    <dbReference type="NCBI Taxonomy" id="7936"/>
    <lineage>
        <taxon>Eukaryota</taxon>
        <taxon>Metazoa</taxon>
        <taxon>Chordata</taxon>
        <taxon>Craniata</taxon>
        <taxon>Vertebrata</taxon>
        <taxon>Euteleostomi</taxon>
        <taxon>Actinopterygii</taxon>
        <taxon>Neopterygii</taxon>
        <taxon>Teleostei</taxon>
        <taxon>Anguilliformes</taxon>
        <taxon>Anguillidae</taxon>
        <taxon>Anguilla</taxon>
    </lineage>
</organism>
<protein>
    <submittedName>
        <fullName evidence="1">Uncharacterized protein</fullName>
    </submittedName>
</protein>
<proteinExistence type="predicted"/>
<dbReference type="AlphaFoldDB" id="A0A0E9UI08"/>
<reference evidence="1" key="1">
    <citation type="submission" date="2014-11" db="EMBL/GenBank/DDBJ databases">
        <authorList>
            <person name="Amaro Gonzalez C."/>
        </authorList>
    </citation>
    <scope>NUCLEOTIDE SEQUENCE</scope>
</reference>
<evidence type="ECO:0000313" key="1">
    <source>
        <dbReference type="EMBL" id="JAH65372.1"/>
    </source>
</evidence>
<reference evidence="1" key="2">
    <citation type="journal article" date="2015" name="Fish Shellfish Immunol.">
        <title>Early steps in the European eel (Anguilla anguilla)-Vibrio vulnificus interaction in the gills: Role of the RtxA13 toxin.</title>
        <authorList>
            <person name="Callol A."/>
            <person name="Pajuelo D."/>
            <person name="Ebbesson L."/>
            <person name="Teles M."/>
            <person name="MacKenzie S."/>
            <person name="Amaro C."/>
        </authorList>
    </citation>
    <scope>NUCLEOTIDE SEQUENCE</scope>
</reference>